<keyword evidence="2" id="KW-1185">Reference proteome</keyword>
<dbReference type="RefSeq" id="WP_017740173.1">
    <property type="nucleotide sequence ID" value="NZ_KQ976354.1"/>
</dbReference>
<gene>
    <name evidence="1" type="ORF">WA1_23270</name>
</gene>
<protein>
    <submittedName>
        <fullName evidence="1">Uncharacterized protein</fullName>
    </submittedName>
</protein>
<reference evidence="1 2" key="1">
    <citation type="journal article" date="2013" name="Genome Biol. Evol.">
        <title>Genomes of Stigonematalean cyanobacteria (subsection V) and the evolution of oxygenic photosynthesis from prokaryotes to plastids.</title>
        <authorList>
            <person name="Dagan T."/>
            <person name="Roettger M."/>
            <person name="Stucken K."/>
            <person name="Landan G."/>
            <person name="Koch R."/>
            <person name="Major P."/>
            <person name="Gould S.B."/>
            <person name="Goremykin V.V."/>
            <person name="Rippka R."/>
            <person name="Tandeau de Marsac N."/>
            <person name="Gugger M."/>
            <person name="Lockhart P.J."/>
            <person name="Allen J.F."/>
            <person name="Brune I."/>
            <person name="Maus I."/>
            <person name="Puhler A."/>
            <person name="Martin W.F."/>
        </authorList>
    </citation>
    <scope>NUCLEOTIDE SEQUENCE [LARGE SCALE GENOMIC DNA]</scope>
    <source>
        <strain evidence="1 2">PCC 7110</strain>
    </source>
</reference>
<dbReference type="OrthoDB" id="1551306at2"/>
<accession>A0A139X8K5</accession>
<dbReference type="Proteomes" id="UP000076925">
    <property type="component" value="Unassembled WGS sequence"/>
</dbReference>
<name>A0A139X8K5_9CYAN</name>
<sequence>MKEQFEDYQDKRFMERLAFELGIPIDELEELKWKIHENIGNDDITYGYKIEFSDDSPKHILEKVEGLSKTNCVDLNMNLFL</sequence>
<evidence type="ECO:0000313" key="1">
    <source>
        <dbReference type="EMBL" id="KYC41041.1"/>
    </source>
</evidence>
<dbReference type="AlphaFoldDB" id="A0A139X8K5"/>
<organism evidence="1 2">
    <name type="scientific">Scytonema hofmannii PCC 7110</name>
    <dbReference type="NCBI Taxonomy" id="128403"/>
    <lineage>
        <taxon>Bacteria</taxon>
        <taxon>Bacillati</taxon>
        <taxon>Cyanobacteriota</taxon>
        <taxon>Cyanophyceae</taxon>
        <taxon>Nostocales</taxon>
        <taxon>Scytonemataceae</taxon>
        <taxon>Scytonema</taxon>
    </lineage>
</organism>
<comment type="caution">
    <text evidence="1">The sequence shown here is derived from an EMBL/GenBank/DDBJ whole genome shotgun (WGS) entry which is preliminary data.</text>
</comment>
<evidence type="ECO:0000313" key="2">
    <source>
        <dbReference type="Proteomes" id="UP000076925"/>
    </source>
</evidence>
<dbReference type="EMBL" id="ANNX02000025">
    <property type="protein sequence ID" value="KYC41041.1"/>
    <property type="molecule type" value="Genomic_DNA"/>
</dbReference>
<proteinExistence type="predicted"/>